<gene>
    <name evidence="2" type="ORF">P8A19_35485</name>
</gene>
<evidence type="ECO:0008006" key="4">
    <source>
        <dbReference type="Google" id="ProtNLM"/>
    </source>
</evidence>
<dbReference type="EMBL" id="CP120988">
    <property type="protein sequence ID" value="WLQ60402.1"/>
    <property type="molecule type" value="Genomic_DNA"/>
</dbReference>
<reference evidence="2 3" key="1">
    <citation type="submission" date="2023-03" db="EMBL/GenBank/DDBJ databases">
        <title>Isolation and description of six Streptomyces strains from soil environments, able to metabolize different microbial glucans.</title>
        <authorList>
            <person name="Widen T."/>
            <person name="Larsbrink J."/>
        </authorList>
    </citation>
    <scope>NUCLEOTIDE SEQUENCE [LARGE SCALE GENOMIC DNA]</scope>
    <source>
        <strain evidence="2 3">Alt2</strain>
    </source>
</reference>
<dbReference type="Proteomes" id="UP001235744">
    <property type="component" value="Chromosome"/>
</dbReference>
<evidence type="ECO:0000313" key="3">
    <source>
        <dbReference type="Proteomes" id="UP001235744"/>
    </source>
</evidence>
<dbReference type="RefSeq" id="WP_306069315.1">
    <property type="nucleotide sequence ID" value="NZ_CP120988.1"/>
</dbReference>
<evidence type="ECO:0000256" key="1">
    <source>
        <dbReference type="SAM" id="MobiDB-lite"/>
    </source>
</evidence>
<protein>
    <recommendedName>
        <fullName evidence="4">Phage protein</fullName>
    </recommendedName>
</protein>
<accession>A0ABY9J2M2</accession>
<feature type="region of interest" description="Disordered" evidence="1">
    <location>
        <begin position="236"/>
        <end position="280"/>
    </location>
</feature>
<sequence length="280" mass="30463">MPDTTPTTDRVRAAAQRALQSLDDLIADTTDPGVEALGARHELATALFNTSLAPARQVLGTTDQQPTTVLDGLEPVQLRWGLDDVMYGDDDTATVLLSGPGGEPYWVEMDPERTAALREALAGPEAQPATDQHEHVWATVPANGAYAQLMGLTWTRCTTCDQQPATDQPDEAEAHPTEVTWIGEMQESDGLWGYLRADHDRAVVEKRTAQLQKRFPAWNDGTPIRTRLVRKTTTYTVAADQPDTETEAASPEQPTAATADDRCPGFCIPCMTDESHDPAP</sequence>
<name>A0ABY9J2M2_9ACTN</name>
<evidence type="ECO:0000313" key="2">
    <source>
        <dbReference type="EMBL" id="WLQ60402.1"/>
    </source>
</evidence>
<organism evidence="2 3">
    <name type="scientific">Streptomyces poriferorum</name>
    <dbReference type="NCBI Taxonomy" id="2798799"/>
    <lineage>
        <taxon>Bacteria</taxon>
        <taxon>Bacillati</taxon>
        <taxon>Actinomycetota</taxon>
        <taxon>Actinomycetes</taxon>
        <taxon>Kitasatosporales</taxon>
        <taxon>Streptomycetaceae</taxon>
        <taxon>Streptomyces</taxon>
    </lineage>
</organism>
<keyword evidence="3" id="KW-1185">Reference proteome</keyword>
<proteinExistence type="predicted"/>